<evidence type="ECO:0000313" key="3">
    <source>
        <dbReference type="EMBL" id="MPL66074.1"/>
    </source>
</evidence>
<dbReference type="EMBL" id="VSSQ01000030">
    <property type="protein sequence ID" value="MPL66074.1"/>
    <property type="molecule type" value="Genomic_DNA"/>
</dbReference>
<dbReference type="SUPFAM" id="SSF159133">
    <property type="entry name" value="EutN/CcmL-like"/>
    <property type="match status" value="1"/>
</dbReference>
<comment type="subcellular location">
    <subcellularLocation>
        <location evidence="1">Bacterial microcompartment</location>
    </subcellularLocation>
</comment>
<dbReference type="InterPro" id="IPR036677">
    <property type="entry name" value="EutN_CcmL_sf"/>
</dbReference>
<organism evidence="3">
    <name type="scientific">bioreactor metagenome</name>
    <dbReference type="NCBI Taxonomy" id="1076179"/>
    <lineage>
        <taxon>unclassified sequences</taxon>
        <taxon>metagenomes</taxon>
        <taxon>ecological metagenomes</taxon>
    </lineage>
</organism>
<dbReference type="Pfam" id="PF03319">
    <property type="entry name" value="EutN_CcmL"/>
    <property type="match status" value="1"/>
</dbReference>
<dbReference type="AlphaFoldDB" id="A0A644TGT9"/>
<sequence>MKLGKVIGRVVSTKKLPCFDGLKLLLVQPLDYARKEAGPAIVAWDTVKAGEGDLVFFESGKEAAQANPNGWFNPGDAAIIGIVDAVNTEERK</sequence>
<evidence type="ECO:0000256" key="2">
    <source>
        <dbReference type="ARBA" id="ARBA00024446"/>
    </source>
</evidence>
<dbReference type="PANTHER" id="PTHR36539">
    <property type="entry name" value="ETHANOLAMINE UTILIZATION PROTEIN EUTN"/>
    <property type="match status" value="1"/>
</dbReference>
<evidence type="ECO:0000256" key="1">
    <source>
        <dbReference type="ARBA" id="ARBA00024322"/>
    </source>
</evidence>
<dbReference type="PANTHER" id="PTHR36539:SF1">
    <property type="entry name" value="BACTERIAL MICROCOMPARTMENT SHELL VERTEX PROTEIN EUTN"/>
    <property type="match status" value="1"/>
</dbReference>
<comment type="caution">
    <text evidence="3">The sequence shown here is derived from an EMBL/GenBank/DDBJ whole genome shotgun (WGS) entry which is preliminary data.</text>
</comment>
<keyword evidence="2" id="KW-1283">Bacterial microcompartment</keyword>
<proteinExistence type="predicted"/>
<dbReference type="CDD" id="cd01614">
    <property type="entry name" value="EutN_CcmL"/>
    <property type="match status" value="1"/>
</dbReference>
<dbReference type="GO" id="GO:0031469">
    <property type="term" value="C:bacterial microcompartment"/>
    <property type="evidence" value="ECO:0007669"/>
    <property type="project" value="UniProtKB-SubCell"/>
</dbReference>
<name>A0A644TGT9_9ZZZZ</name>
<accession>A0A644TGT9</accession>
<protein>
    <submittedName>
        <fullName evidence="3">Carbon dioxide concentrating mechanism protein CcmL</fullName>
    </submittedName>
</protein>
<reference evidence="3" key="1">
    <citation type="submission" date="2019-08" db="EMBL/GenBank/DDBJ databases">
        <authorList>
            <person name="Kucharzyk K."/>
            <person name="Murdoch R.W."/>
            <person name="Higgins S."/>
            <person name="Loffler F."/>
        </authorList>
    </citation>
    <scope>NUCLEOTIDE SEQUENCE</scope>
</reference>
<dbReference type="Gene3D" id="2.40.50.220">
    <property type="entry name" value="EutN/Ccml"/>
    <property type="match status" value="1"/>
</dbReference>
<dbReference type="InterPro" id="IPR004992">
    <property type="entry name" value="EutN_CcmL"/>
</dbReference>
<dbReference type="PROSITE" id="PS51932">
    <property type="entry name" value="BMV"/>
    <property type="match status" value="1"/>
</dbReference>
<gene>
    <name evidence="3" type="primary">ccmL_3</name>
    <name evidence="3" type="ORF">SDC9_11742</name>
</gene>